<protein>
    <submittedName>
        <fullName evidence="2">Uncharacterized protein</fullName>
    </submittedName>
</protein>
<feature type="transmembrane region" description="Helical" evidence="1">
    <location>
        <begin position="100"/>
        <end position="124"/>
    </location>
</feature>
<proteinExistence type="predicted"/>
<organism evidence="2">
    <name type="scientific">Oppiella nova</name>
    <dbReference type="NCBI Taxonomy" id="334625"/>
    <lineage>
        <taxon>Eukaryota</taxon>
        <taxon>Metazoa</taxon>
        <taxon>Ecdysozoa</taxon>
        <taxon>Arthropoda</taxon>
        <taxon>Chelicerata</taxon>
        <taxon>Arachnida</taxon>
        <taxon>Acari</taxon>
        <taxon>Acariformes</taxon>
        <taxon>Sarcoptiformes</taxon>
        <taxon>Oribatida</taxon>
        <taxon>Brachypylina</taxon>
        <taxon>Oppioidea</taxon>
        <taxon>Oppiidae</taxon>
        <taxon>Oppiella</taxon>
    </lineage>
</organism>
<dbReference type="InterPro" id="IPR011009">
    <property type="entry name" value="Kinase-like_dom_sf"/>
</dbReference>
<accession>A0A7R9M529</accession>
<keyword evidence="1" id="KW-1133">Transmembrane helix</keyword>
<keyword evidence="1" id="KW-0472">Membrane</keyword>
<evidence type="ECO:0000313" key="2">
    <source>
        <dbReference type="EMBL" id="CAD7653715.1"/>
    </source>
</evidence>
<dbReference type="AlphaFoldDB" id="A0A7R9M529"/>
<keyword evidence="3" id="KW-1185">Reference proteome</keyword>
<reference evidence="2" key="1">
    <citation type="submission" date="2020-11" db="EMBL/GenBank/DDBJ databases">
        <authorList>
            <person name="Tran Van P."/>
        </authorList>
    </citation>
    <scope>NUCLEOTIDE SEQUENCE</scope>
</reference>
<dbReference type="OrthoDB" id="6434949at2759"/>
<sequence length="125" mass="14789">MDNIDTVRSEYVVEYYNSWFESKYLCIQMEYCSQNLRTILVVKPQIFGRQLGEAIDCVEYFVSCEIFRQILESVQLNERVIIAGYYLLITRIRLKDKMMVALVMGSLMMTTLMIRIMIVVPITYK</sequence>
<evidence type="ECO:0000256" key="1">
    <source>
        <dbReference type="SAM" id="Phobius"/>
    </source>
</evidence>
<dbReference type="SUPFAM" id="SSF56112">
    <property type="entry name" value="Protein kinase-like (PK-like)"/>
    <property type="match status" value="1"/>
</dbReference>
<name>A0A7R9M529_9ACAR</name>
<dbReference type="EMBL" id="OC921826">
    <property type="protein sequence ID" value="CAD7653715.1"/>
    <property type="molecule type" value="Genomic_DNA"/>
</dbReference>
<gene>
    <name evidence="2" type="ORF">ONB1V03_LOCUS10368</name>
</gene>
<evidence type="ECO:0000313" key="3">
    <source>
        <dbReference type="Proteomes" id="UP000728032"/>
    </source>
</evidence>
<dbReference type="Proteomes" id="UP000728032">
    <property type="component" value="Unassembled WGS sequence"/>
</dbReference>
<keyword evidence="1" id="KW-0812">Transmembrane</keyword>
<dbReference type="EMBL" id="CAJPVJ010007001">
    <property type="protein sequence ID" value="CAG2170902.1"/>
    <property type="molecule type" value="Genomic_DNA"/>
</dbReference>